<evidence type="ECO:0000256" key="5">
    <source>
        <dbReference type="ARBA" id="ARBA00022670"/>
    </source>
</evidence>
<evidence type="ECO:0000313" key="23">
    <source>
        <dbReference type="RefSeq" id="XP_031569805.1"/>
    </source>
</evidence>
<evidence type="ECO:0000256" key="13">
    <source>
        <dbReference type="ARBA" id="ARBA00023136"/>
    </source>
</evidence>
<evidence type="ECO:0000256" key="12">
    <source>
        <dbReference type="ARBA" id="ARBA00023049"/>
    </source>
</evidence>
<dbReference type="OrthoDB" id="5841748at2759"/>
<evidence type="ECO:0000256" key="15">
    <source>
        <dbReference type="ARBA" id="ARBA00052003"/>
    </source>
</evidence>
<gene>
    <name evidence="23" type="primary">LOC116304238</name>
</gene>
<feature type="coiled-coil region" evidence="17">
    <location>
        <begin position="608"/>
        <end position="635"/>
    </location>
</feature>
<comment type="catalytic activity">
    <reaction evidence="15">
        <text>Release of an unsubstituted, C-terminal glutamyl residue, typically from Ac-Asp-Glu or folylpoly-gamma-glutamates.</text>
        <dbReference type="EC" id="3.4.17.21"/>
    </reaction>
</comment>
<feature type="transmembrane region" description="Helical" evidence="18">
    <location>
        <begin position="20"/>
        <end position="40"/>
    </location>
</feature>
<dbReference type="SUPFAM" id="SSF52025">
    <property type="entry name" value="PA domain"/>
    <property type="match status" value="1"/>
</dbReference>
<dbReference type="GO" id="GO:0046872">
    <property type="term" value="F:metal ion binding"/>
    <property type="evidence" value="ECO:0007669"/>
    <property type="project" value="UniProtKB-KW"/>
</dbReference>
<keyword evidence="4" id="KW-0121">Carboxypeptidase</keyword>
<dbReference type="GO" id="GO:0006508">
    <property type="term" value="P:proteolysis"/>
    <property type="evidence" value="ECO:0007669"/>
    <property type="project" value="UniProtKB-KW"/>
</dbReference>
<keyword evidence="14" id="KW-0325">Glycoprotein</keyword>
<dbReference type="GeneID" id="116304238"/>
<evidence type="ECO:0000256" key="8">
    <source>
        <dbReference type="ARBA" id="ARBA00022801"/>
    </source>
</evidence>
<dbReference type="CDD" id="cd02121">
    <property type="entry name" value="PA_GCPII_like"/>
    <property type="match status" value="1"/>
</dbReference>
<protein>
    <recommendedName>
        <fullName evidence="16">glutamate carboxypeptidase II</fullName>
        <ecNumber evidence="16">3.4.17.21</ecNumber>
    </recommendedName>
</protein>
<dbReference type="InParanoid" id="A0A6P8IUF1"/>
<dbReference type="InterPro" id="IPR007484">
    <property type="entry name" value="Peptidase_M28"/>
</dbReference>
<organism evidence="22 23">
    <name type="scientific">Actinia tenebrosa</name>
    <name type="common">Australian red waratah sea anemone</name>
    <dbReference type="NCBI Taxonomy" id="6105"/>
    <lineage>
        <taxon>Eukaryota</taxon>
        <taxon>Metazoa</taxon>
        <taxon>Cnidaria</taxon>
        <taxon>Anthozoa</taxon>
        <taxon>Hexacorallia</taxon>
        <taxon>Actiniaria</taxon>
        <taxon>Actiniidae</taxon>
        <taxon>Actinia</taxon>
    </lineage>
</organism>
<evidence type="ECO:0000256" key="11">
    <source>
        <dbReference type="ARBA" id="ARBA00022989"/>
    </source>
</evidence>
<evidence type="ECO:0000256" key="2">
    <source>
        <dbReference type="ARBA" id="ARBA00004606"/>
    </source>
</evidence>
<evidence type="ECO:0000256" key="7">
    <source>
        <dbReference type="ARBA" id="ARBA00022723"/>
    </source>
</evidence>
<dbReference type="AlphaFoldDB" id="A0A6P8IUF1"/>
<feature type="domain" description="Peptidase M28" evidence="21">
    <location>
        <begin position="315"/>
        <end position="517"/>
    </location>
</feature>
<dbReference type="RefSeq" id="XP_031569805.1">
    <property type="nucleotide sequence ID" value="XM_031713945.1"/>
</dbReference>
<evidence type="ECO:0000259" key="21">
    <source>
        <dbReference type="Pfam" id="PF04389"/>
    </source>
</evidence>
<dbReference type="InterPro" id="IPR003137">
    <property type="entry name" value="PA_domain"/>
</dbReference>
<dbReference type="CDD" id="cd08022">
    <property type="entry name" value="M28_PSMA_like"/>
    <property type="match status" value="1"/>
</dbReference>
<keyword evidence="13 18" id="KW-0472">Membrane</keyword>
<evidence type="ECO:0000256" key="1">
    <source>
        <dbReference type="ARBA" id="ARBA00001947"/>
    </source>
</evidence>
<dbReference type="Pfam" id="PF02225">
    <property type="entry name" value="PA"/>
    <property type="match status" value="1"/>
</dbReference>
<dbReference type="InterPro" id="IPR007365">
    <property type="entry name" value="TFR-like_dimer_dom"/>
</dbReference>
<dbReference type="Gene3D" id="3.50.30.30">
    <property type="match status" value="1"/>
</dbReference>
<comment type="subcellular location">
    <subcellularLocation>
        <location evidence="2">Membrane</location>
        <topology evidence="2">Single-pass type II membrane protein</topology>
    </subcellularLocation>
</comment>
<dbReference type="FunFam" id="3.50.30.30:FF:000045">
    <property type="entry name" value="Predicted protein"/>
    <property type="match status" value="1"/>
</dbReference>
<keyword evidence="9" id="KW-0862">Zinc</keyword>
<proteinExistence type="inferred from homology"/>
<feature type="domain" description="PA" evidence="19">
    <location>
        <begin position="132"/>
        <end position="220"/>
    </location>
</feature>
<sequence>MKFKEKLEENSDFRKKALAIFGALFFVTSLNYFFCCSYLTKFPHIAGSKRNNELAREIARRWEHYGFDKVELARYDILLSLPDPNNPSSVSIVDNEGRTRLQFPLKEKAVLPSEESPDVLPPFLTVTPNGTVMGDVVYANFGRDEDFEQLIKQGVSLKDHIVIIRQGRIFRGNKVHNAEIHGAIGVLIYNDPSEFAPDGTDNTFPKTWWLPKTGVQRGSASRAVSPGDISTYGYPSVRGIYRKPWKTKLRSRIPAHHISFQDALDIFSRLKGPRAPDSWQGGLNITYRVGPGFKDKETKIKMVVGSVMVKKPIYNVIGTITGTQDSDRYVLLGNHRDAWVYGASDPSSGTAIMMELSRGVGELLKSGWRPRRTIKFCSWDAEEQFIAGSTEWVEDNAAILRSRAVAYLNLDIGVGGNFTFNVDGSPLIEDVLVSTAREVLDPTSESEGASMYDVMMERDVTKNVNHKPVVQNLAFGSDYVAFYHFLGVTSGDFTYIFGGTHGIRRSYPVYHSIHDTYYWLKTFVDPNFKIHLAVGQYASRLLMKFVDSVFLPMNPTNYVPILKKQILHLKNNPAFKRHDIDLRALSNAVKYFQNNSILFEKARSKVRIQENRSIIRTLNNQISNLERAFINTVEKYDHFLFDNVIFGPMWDNIYSGHYFPRVHEAIQRASVKGDWENVKKEISVVLFAIRSAAKVLEPL</sequence>
<dbReference type="Gene3D" id="1.20.930.40">
    <property type="entry name" value="Transferrin receptor-like, dimerisation domain"/>
    <property type="match status" value="1"/>
</dbReference>
<comment type="cofactor">
    <cofactor evidence="1">
        <name>Zn(2+)</name>
        <dbReference type="ChEBI" id="CHEBI:29105"/>
    </cofactor>
</comment>
<evidence type="ECO:0000256" key="16">
    <source>
        <dbReference type="ARBA" id="ARBA00066561"/>
    </source>
</evidence>
<dbReference type="InterPro" id="IPR046450">
    <property type="entry name" value="PA_dom_sf"/>
</dbReference>
<dbReference type="GO" id="GO:0004181">
    <property type="term" value="F:metallocarboxypeptidase activity"/>
    <property type="evidence" value="ECO:0007669"/>
    <property type="project" value="UniProtKB-EC"/>
</dbReference>
<evidence type="ECO:0000256" key="3">
    <source>
        <dbReference type="ARBA" id="ARBA00005634"/>
    </source>
</evidence>
<evidence type="ECO:0000259" key="20">
    <source>
        <dbReference type="Pfam" id="PF04253"/>
    </source>
</evidence>
<keyword evidence="11 18" id="KW-1133">Transmembrane helix</keyword>
<feature type="domain" description="Transferrin receptor-like dimerisation" evidence="20">
    <location>
        <begin position="580"/>
        <end position="696"/>
    </location>
</feature>
<evidence type="ECO:0000256" key="18">
    <source>
        <dbReference type="SAM" id="Phobius"/>
    </source>
</evidence>
<dbReference type="PANTHER" id="PTHR10404">
    <property type="entry name" value="N-ACETYLATED-ALPHA-LINKED ACIDIC DIPEPTIDASE"/>
    <property type="match status" value="1"/>
</dbReference>
<comment type="similarity">
    <text evidence="3">Belongs to the peptidase M28 family. M28B subfamily.</text>
</comment>
<reference evidence="23" key="1">
    <citation type="submission" date="2025-08" db="UniProtKB">
        <authorList>
            <consortium name="RefSeq"/>
        </authorList>
    </citation>
    <scope>IDENTIFICATION</scope>
    <source>
        <tissue evidence="23">Tentacle</tissue>
    </source>
</reference>
<dbReference type="InterPro" id="IPR036757">
    <property type="entry name" value="TFR-like_dimer_dom_sf"/>
</dbReference>
<keyword evidence="6 18" id="KW-0812">Transmembrane</keyword>
<evidence type="ECO:0000256" key="17">
    <source>
        <dbReference type="SAM" id="Coils"/>
    </source>
</evidence>
<dbReference type="Pfam" id="PF04253">
    <property type="entry name" value="TFR_dimer"/>
    <property type="match status" value="1"/>
</dbReference>
<dbReference type="EC" id="3.4.17.21" evidence="16"/>
<dbReference type="PANTHER" id="PTHR10404:SF78">
    <property type="entry name" value="N-ACETYLATED ALPHA-LINKED ACIDIC DIPEPTIDASE 2"/>
    <property type="match status" value="1"/>
</dbReference>
<evidence type="ECO:0000256" key="6">
    <source>
        <dbReference type="ARBA" id="ARBA00022692"/>
    </source>
</evidence>
<evidence type="ECO:0000256" key="4">
    <source>
        <dbReference type="ARBA" id="ARBA00022645"/>
    </source>
</evidence>
<keyword evidence="10" id="KW-0735">Signal-anchor</keyword>
<dbReference type="Gene3D" id="3.40.630.10">
    <property type="entry name" value="Zn peptidases"/>
    <property type="match status" value="1"/>
</dbReference>
<keyword evidence="7" id="KW-0479">Metal-binding</keyword>
<keyword evidence="22" id="KW-1185">Reference proteome</keyword>
<keyword evidence="5" id="KW-0645">Protease</keyword>
<keyword evidence="8" id="KW-0378">Hydrolase</keyword>
<evidence type="ECO:0000313" key="22">
    <source>
        <dbReference type="Proteomes" id="UP000515163"/>
    </source>
</evidence>
<evidence type="ECO:0000256" key="10">
    <source>
        <dbReference type="ARBA" id="ARBA00022968"/>
    </source>
</evidence>
<evidence type="ECO:0000256" key="9">
    <source>
        <dbReference type="ARBA" id="ARBA00022833"/>
    </source>
</evidence>
<dbReference type="SUPFAM" id="SSF47672">
    <property type="entry name" value="Transferrin receptor-like dimerisation domain"/>
    <property type="match status" value="1"/>
</dbReference>
<dbReference type="InterPro" id="IPR039373">
    <property type="entry name" value="Peptidase_M28B"/>
</dbReference>
<dbReference type="GO" id="GO:0016020">
    <property type="term" value="C:membrane"/>
    <property type="evidence" value="ECO:0007669"/>
    <property type="project" value="UniProtKB-SubCell"/>
</dbReference>
<name>A0A6P8IUF1_ACTTE</name>
<keyword evidence="12" id="KW-0482">Metalloprotease</keyword>
<evidence type="ECO:0000259" key="19">
    <source>
        <dbReference type="Pfam" id="PF02225"/>
    </source>
</evidence>
<dbReference type="Proteomes" id="UP000515163">
    <property type="component" value="Unplaced"/>
</dbReference>
<dbReference type="FunFam" id="3.40.630.10:FF:000009">
    <property type="entry name" value="N-acetylated-alpha-linked acidic dipeptidase 2"/>
    <property type="match status" value="1"/>
</dbReference>
<keyword evidence="17" id="KW-0175">Coiled coil</keyword>
<evidence type="ECO:0000256" key="14">
    <source>
        <dbReference type="ARBA" id="ARBA00023180"/>
    </source>
</evidence>
<dbReference type="Pfam" id="PF04389">
    <property type="entry name" value="Peptidase_M28"/>
    <property type="match status" value="1"/>
</dbReference>
<dbReference type="SUPFAM" id="SSF53187">
    <property type="entry name" value="Zn-dependent exopeptidases"/>
    <property type="match status" value="1"/>
</dbReference>
<accession>A0A6P8IUF1</accession>
<dbReference type="KEGG" id="aten:116304238"/>